<evidence type="ECO:0000313" key="3">
    <source>
        <dbReference type="WBParaSite" id="GPLIN_001162100"/>
    </source>
</evidence>
<dbReference type="Proteomes" id="UP000050741">
    <property type="component" value="Unassembled WGS sequence"/>
</dbReference>
<keyword evidence="2" id="KW-1185">Reference proteome</keyword>
<evidence type="ECO:0000256" key="1">
    <source>
        <dbReference type="SAM" id="SignalP"/>
    </source>
</evidence>
<feature type="signal peptide" evidence="1">
    <location>
        <begin position="1"/>
        <end position="24"/>
    </location>
</feature>
<accession>A0A183CFG6</accession>
<protein>
    <submittedName>
        <fullName evidence="3">Secreted protein</fullName>
    </submittedName>
</protein>
<evidence type="ECO:0000313" key="2">
    <source>
        <dbReference type="Proteomes" id="UP000050741"/>
    </source>
</evidence>
<organism evidence="2 3">
    <name type="scientific">Globodera pallida</name>
    <name type="common">Potato cyst nematode worm</name>
    <name type="synonym">Heterodera pallida</name>
    <dbReference type="NCBI Taxonomy" id="36090"/>
    <lineage>
        <taxon>Eukaryota</taxon>
        <taxon>Metazoa</taxon>
        <taxon>Ecdysozoa</taxon>
        <taxon>Nematoda</taxon>
        <taxon>Chromadorea</taxon>
        <taxon>Rhabditida</taxon>
        <taxon>Tylenchina</taxon>
        <taxon>Tylenchomorpha</taxon>
        <taxon>Tylenchoidea</taxon>
        <taxon>Heteroderidae</taxon>
        <taxon>Heteroderinae</taxon>
        <taxon>Globodera</taxon>
    </lineage>
</organism>
<reference evidence="2" key="1">
    <citation type="submission" date="2014-05" db="EMBL/GenBank/DDBJ databases">
        <title>The genome and life-stage specific transcriptomes of Globodera pallida elucidate key aspects of plant parasitism by a cyst nematode.</title>
        <authorList>
            <person name="Cotton J.A."/>
            <person name="Lilley C.J."/>
            <person name="Jones L.M."/>
            <person name="Kikuchi T."/>
            <person name="Reid A.J."/>
            <person name="Thorpe P."/>
            <person name="Tsai I.J."/>
            <person name="Beasley H."/>
            <person name="Blok V."/>
            <person name="Cock P.J.A."/>
            <person name="Van den Akker S.E."/>
            <person name="Holroyd N."/>
            <person name="Hunt M."/>
            <person name="Mantelin S."/>
            <person name="Naghra H."/>
            <person name="Pain A."/>
            <person name="Palomares-Rius J.E."/>
            <person name="Zarowiecki M."/>
            <person name="Berriman M."/>
            <person name="Jones J.T."/>
            <person name="Urwin P.E."/>
        </authorList>
    </citation>
    <scope>NUCLEOTIDE SEQUENCE [LARGE SCALE GENOMIC DNA]</scope>
    <source>
        <strain evidence="2">Lindley</strain>
    </source>
</reference>
<reference evidence="3" key="2">
    <citation type="submission" date="2016-06" db="UniProtKB">
        <authorList>
            <consortium name="WormBaseParasite"/>
        </authorList>
    </citation>
    <scope>IDENTIFICATION</scope>
</reference>
<name>A0A183CFG6_GLOPA</name>
<proteinExistence type="predicted"/>
<sequence length="141" mass="14695">MSSPPAALFSIIAIVGLLCKCCISAPQFPCCPGSQQVVSLMASHVDAFASTMTESAACKNANDVENAVKSALSSMGRCPNGGGDQIVNTIDAKLSSTAWGPDSWTVGNPTVDNWTVDIPTVDNWTVDIPTEKNRAYLNGAS</sequence>
<dbReference type="AlphaFoldDB" id="A0A183CFG6"/>
<keyword evidence="1" id="KW-0732">Signal</keyword>
<dbReference type="WBParaSite" id="GPLIN_001162100">
    <property type="protein sequence ID" value="GPLIN_001162100"/>
    <property type="gene ID" value="GPLIN_001162100"/>
</dbReference>
<feature type="chain" id="PRO_5008147547" evidence="1">
    <location>
        <begin position="25"/>
        <end position="141"/>
    </location>
</feature>